<dbReference type="SUPFAM" id="SSF142695">
    <property type="entry name" value="RibA-like"/>
    <property type="match status" value="1"/>
</dbReference>
<comment type="function">
    <text evidence="9">Catalyzes the conversion of GTP to 2,5-diamino-6-ribosylamino-4(3H)-pyrimidinone 5'-phosphate (DARP), formate and pyrophosphate.</text>
</comment>
<comment type="similarity">
    <text evidence="9">Belongs to the GTP cyclohydrolase II family.</text>
</comment>
<feature type="active site" description="Nucleophile" evidence="9">
    <location>
        <position position="165"/>
    </location>
</feature>
<evidence type="ECO:0000256" key="5">
    <source>
        <dbReference type="ARBA" id="ARBA00022801"/>
    </source>
</evidence>
<dbReference type="EMBL" id="BAABKD010000002">
    <property type="protein sequence ID" value="GAA5086306.1"/>
    <property type="molecule type" value="Genomic_DNA"/>
</dbReference>
<dbReference type="CDD" id="cd00641">
    <property type="entry name" value="GTP_cyclohydro2"/>
    <property type="match status" value="1"/>
</dbReference>
<proteinExistence type="inferred from homology"/>
<keyword evidence="2 9" id="KW-0686">Riboflavin biosynthesis</keyword>
<reference evidence="12" key="1">
    <citation type="journal article" date="2019" name="Int. J. Syst. Evol. Microbiol.">
        <title>The Global Catalogue of Microorganisms (GCM) 10K type strain sequencing project: providing services to taxonomists for standard genome sequencing and annotation.</title>
        <authorList>
            <consortium name="The Broad Institute Genomics Platform"/>
            <consortium name="The Broad Institute Genome Sequencing Center for Infectious Disease"/>
            <person name="Wu L."/>
            <person name="Ma J."/>
        </authorList>
    </citation>
    <scope>NUCLEOTIDE SEQUENCE [LARGE SCALE GENOMIC DNA]</scope>
    <source>
        <strain evidence="12">JCM 18423</strain>
    </source>
</reference>
<feature type="binding site" evidence="9">
    <location>
        <position position="104"/>
    </location>
    <ligand>
        <name>Zn(2+)</name>
        <dbReference type="ChEBI" id="CHEBI:29105"/>
        <note>catalytic</note>
    </ligand>
</feature>
<comment type="pathway">
    <text evidence="1 9">Cofactor biosynthesis; riboflavin biosynthesis; 5-amino-6-(D-ribitylamino)uracil from GTP: step 1/4.</text>
</comment>
<feature type="active site" description="Proton acceptor" evidence="9">
    <location>
        <position position="163"/>
    </location>
</feature>
<keyword evidence="3 9" id="KW-0479">Metal-binding</keyword>
<dbReference type="PANTHER" id="PTHR21327:SF18">
    <property type="entry name" value="3,4-DIHYDROXY-2-BUTANONE 4-PHOSPHATE SYNTHASE"/>
    <property type="match status" value="1"/>
</dbReference>
<feature type="binding site" evidence="9">
    <location>
        <position position="191"/>
    </location>
    <ligand>
        <name>GTP</name>
        <dbReference type="ChEBI" id="CHEBI:37565"/>
    </ligand>
</feature>
<name>A0ABP9M130_9BURK</name>
<evidence type="ECO:0000256" key="1">
    <source>
        <dbReference type="ARBA" id="ARBA00004853"/>
    </source>
</evidence>
<evidence type="ECO:0000256" key="6">
    <source>
        <dbReference type="ARBA" id="ARBA00022833"/>
    </source>
</evidence>
<dbReference type="EC" id="3.5.4.25" evidence="9"/>
<dbReference type="Proteomes" id="UP001500227">
    <property type="component" value="Unassembled WGS sequence"/>
</dbReference>
<accession>A0ABP9M130</accession>
<evidence type="ECO:0000259" key="10">
    <source>
        <dbReference type="Pfam" id="PF00925"/>
    </source>
</evidence>
<organism evidence="11 12">
    <name type="scientific">Paenalcaligenes hermetiae</name>
    <dbReference type="NCBI Taxonomy" id="1157987"/>
    <lineage>
        <taxon>Bacteria</taxon>
        <taxon>Pseudomonadati</taxon>
        <taxon>Pseudomonadota</taxon>
        <taxon>Betaproteobacteria</taxon>
        <taxon>Burkholderiales</taxon>
        <taxon>Alcaligenaceae</taxon>
        <taxon>Paenalcaligenes</taxon>
    </lineage>
</organism>
<feature type="binding site" evidence="9">
    <location>
        <position position="102"/>
    </location>
    <ligand>
        <name>Zn(2+)</name>
        <dbReference type="ChEBI" id="CHEBI:29105"/>
        <note>catalytic</note>
    </ligand>
</feature>
<protein>
    <recommendedName>
        <fullName evidence="9">GTP cyclohydrolase-2</fullName>
        <ecNumber evidence="9">3.5.4.25</ecNumber>
    </recommendedName>
    <alternativeName>
        <fullName evidence="9">GTP cyclohydrolase II</fullName>
    </alternativeName>
</protein>
<feature type="domain" description="GTP cyclohydrolase II" evidence="10">
    <location>
        <begin position="45"/>
        <end position="206"/>
    </location>
</feature>
<evidence type="ECO:0000313" key="11">
    <source>
        <dbReference type="EMBL" id="GAA5086306.1"/>
    </source>
</evidence>
<feature type="binding site" evidence="9">
    <location>
        <position position="107"/>
    </location>
    <ligand>
        <name>GTP</name>
        <dbReference type="ChEBI" id="CHEBI:37565"/>
    </ligand>
</feature>
<comment type="caution">
    <text evidence="11">The sequence shown here is derived from an EMBL/GenBank/DDBJ whole genome shotgun (WGS) entry which is preliminary data.</text>
</comment>
<evidence type="ECO:0000256" key="3">
    <source>
        <dbReference type="ARBA" id="ARBA00022723"/>
    </source>
</evidence>
<keyword evidence="12" id="KW-1185">Reference proteome</keyword>
<keyword evidence="7 9" id="KW-0342">GTP-binding</keyword>
<dbReference type="NCBIfam" id="TIGR00505">
    <property type="entry name" value="ribA"/>
    <property type="match status" value="1"/>
</dbReference>
<evidence type="ECO:0000256" key="2">
    <source>
        <dbReference type="ARBA" id="ARBA00022619"/>
    </source>
</evidence>
<comment type="catalytic activity">
    <reaction evidence="8 9">
        <text>GTP + 4 H2O = 2,5-diamino-6-hydroxy-4-(5-phosphoribosylamino)-pyrimidine + formate + 2 phosphate + 3 H(+)</text>
        <dbReference type="Rhea" id="RHEA:23704"/>
        <dbReference type="ChEBI" id="CHEBI:15377"/>
        <dbReference type="ChEBI" id="CHEBI:15378"/>
        <dbReference type="ChEBI" id="CHEBI:15740"/>
        <dbReference type="ChEBI" id="CHEBI:37565"/>
        <dbReference type="ChEBI" id="CHEBI:43474"/>
        <dbReference type="ChEBI" id="CHEBI:58614"/>
        <dbReference type="EC" id="3.5.4.25"/>
    </reaction>
</comment>
<dbReference type="InterPro" id="IPR036144">
    <property type="entry name" value="RibA-like_sf"/>
</dbReference>
<evidence type="ECO:0000313" key="12">
    <source>
        <dbReference type="Proteomes" id="UP001500227"/>
    </source>
</evidence>
<feature type="binding site" evidence="9">
    <location>
        <position position="186"/>
    </location>
    <ligand>
        <name>GTP</name>
        <dbReference type="ChEBI" id="CHEBI:37565"/>
    </ligand>
</feature>
<comment type="cofactor">
    <cofactor evidence="9">
        <name>Zn(2+)</name>
        <dbReference type="ChEBI" id="CHEBI:29105"/>
    </cofactor>
    <text evidence="9">Binds 1 zinc ion per subunit.</text>
</comment>
<keyword evidence="4 9" id="KW-0547">Nucleotide-binding</keyword>
<dbReference type="InterPro" id="IPR032677">
    <property type="entry name" value="GTP_cyclohydro_II"/>
</dbReference>
<dbReference type="InterPro" id="IPR000926">
    <property type="entry name" value="RibA"/>
</dbReference>
<dbReference type="PANTHER" id="PTHR21327">
    <property type="entry name" value="GTP CYCLOHYDROLASE II-RELATED"/>
    <property type="match status" value="1"/>
</dbReference>
<keyword evidence="5 9" id="KW-0378">Hydrolase</keyword>
<feature type="binding site" evidence="9">
    <location>
        <position position="91"/>
    </location>
    <ligand>
        <name>Zn(2+)</name>
        <dbReference type="ChEBI" id="CHEBI:29105"/>
        <note>catalytic</note>
    </ligand>
</feature>
<evidence type="ECO:0000256" key="7">
    <source>
        <dbReference type="ARBA" id="ARBA00023134"/>
    </source>
</evidence>
<keyword evidence="6 9" id="KW-0862">Zinc</keyword>
<evidence type="ECO:0000256" key="9">
    <source>
        <dbReference type="HAMAP-Rule" id="MF_00179"/>
    </source>
</evidence>
<sequence length="236" mass="27002">MEKHPEPLSGCFFISHNAILSSNQESGVFSFCFHWTTVLLNYVTSSRLPTPWANFTLSVFLEKATQKEHLVISLGDLSTPEPVLLRLHSECLTGDALFSLRCDCGPQLEKALQRIADEGRGAILYLRQEGRGIGLINKIRAYHLQDQGADTVEANEQLGFHADERNYELIRPMLDYFNIKTIRLMTNNPRKVKALEDLGYTVTERIEHRIEPNPYNRYYLHTKALKLGHFLDEPEA</sequence>
<dbReference type="HAMAP" id="MF_00179">
    <property type="entry name" value="RibA"/>
    <property type="match status" value="1"/>
</dbReference>
<dbReference type="NCBIfam" id="NF001591">
    <property type="entry name" value="PRK00393.1"/>
    <property type="match status" value="1"/>
</dbReference>
<feature type="binding site" evidence="9">
    <location>
        <position position="151"/>
    </location>
    <ligand>
        <name>GTP</name>
        <dbReference type="ChEBI" id="CHEBI:37565"/>
    </ligand>
</feature>
<evidence type="ECO:0000256" key="4">
    <source>
        <dbReference type="ARBA" id="ARBA00022741"/>
    </source>
</evidence>
<feature type="binding site" evidence="9">
    <location>
        <begin position="86"/>
        <end position="90"/>
    </location>
    <ligand>
        <name>GTP</name>
        <dbReference type="ChEBI" id="CHEBI:37565"/>
    </ligand>
</feature>
<gene>
    <name evidence="9 11" type="primary">ribA</name>
    <name evidence="11" type="ORF">GCM10023337_05860</name>
</gene>
<dbReference type="Gene3D" id="3.40.50.10990">
    <property type="entry name" value="GTP cyclohydrolase II"/>
    <property type="match status" value="1"/>
</dbReference>
<evidence type="ECO:0000256" key="8">
    <source>
        <dbReference type="ARBA" id="ARBA00049295"/>
    </source>
</evidence>
<feature type="binding site" evidence="9">
    <location>
        <begin position="129"/>
        <end position="131"/>
    </location>
    <ligand>
        <name>GTP</name>
        <dbReference type="ChEBI" id="CHEBI:37565"/>
    </ligand>
</feature>
<dbReference type="Pfam" id="PF00925">
    <property type="entry name" value="GTP_cyclohydro2"/>
    <property type="match status" value="1"/>
</dbReference>